<dbReference type="InterPro" id="IPR036915">
    <property type="entry name" value="Cyclin-like_sf"/>
</dbReference>
<dbReference type="GO" id="GO:0005634">
    <property type="term" value="C:nucleus"/>
    <property type="evidence" value="ECO:0007669"/>
    <property type="project" value="TreeGrafter"/>
</dbReference>
<dbReference type="CDD" id="cd20557">
    <property type="entry name" value="CYCLIN_ScPCL1-like"/>
    <property type="match status" value="1"/>
</dbReference>
<dbReference type="InParanoid" id="A0A401GLE4"/>
<dbReference type="InterPro" id="IPR006671">
    <property type="entry name" value="Cyclin_N"/>
</dbReference>
<organism evidence="2 3">
    <name type="scientific">Sparassis crispa</name>
    <dbReference type="NCBI Taxonomy" id="139825"/>
    <lineage>
        <taxon>Eukaryota</taxon>
        <taxon>Fungi</taxon>
        <taxon>Dikarya</taxon>
        <taxon>Basidiomycota</taxon>
        <taxon>Agaricomycotina</taxon>
        <taxon>Agaricomycetes</taxon>
        <taxon>Polyporales</taxon>
        <taxon>Sparassidaceae</taxon>
        <taxon>Sparassis</taxon>
    </lineage>
</organism>
<proteinExistence type="predicted"/>
<dbReference type="GO" id="GO:0000307">
    <property type="term" value="C:cyclin-dependent protein kinase holoenzyme complex"/>
    <property type="evidence" value="ECO:0007669"/>
    <property type="project" value="TreeGrafter"/>
</dbReference>
<dbReference type="Proteomes" id="UP000287166">
    <property type="component" value="Unassembled WGS sequence"/>
</dbReference>
<gene>
    <name evidence="2" type="ORF">SCP_0500150</name>
</gene>
<dbReference type="RefSeq" id="XP_027613885.1">
    <property type="nucleotide sequence ID" value="XM_027758084.1"/>
</dbReference>
<dbReference type="GO" id="GO:0016538">
    <property type="term" value="F:cyclin-dependent protein serine/threonine kinase regulator activity"/>
    <property type="evidence" value="ECO:0007669"/>
    <property type="project" value="TreeGrafter"/>
</dbReference>
<dbReference type="GO" id="GO:0019901">
    <property type="term" value="F:protein kinase binding"/>
    <property type="evidence" value="ECO:0007669"/>
    <property type="project" value="InterPro"/>
</dbReference>
<name>A0A401GLE4_9APHY</name>
<sequence length="367" mass="41414">MTLHSGEYPRRARVLYLACGYFEDLIAQHYPALYSSSAKPGTPARRTINRCVATVEDRTRRVDPELHDRRLVSLLAVPLHWDFFGYIVDYLVKASLVWSAAPSQYHSIAQPTEDALKTAALFDFVKRLVVASRVNTAAVLVALVYVDRWSHSSVADVPQLSCEQVFLAALFLATKYMTESSYYLKYWKVWSAMSRAEIRWAERKFLKAIDFEVGIQEEHLLVHYDEVMKRCVINNERILPPLPQIPRNLVRRRAHAVRRVVAPAPAFIPFFPVQASPVSPAFGVLRKEVDWSVHAGATVPFLPSLPPLSSSSSLSSYASSSSVATPYNLDETLQLPIILHKHYPVSHSQILPSISKMISNPYNRLPG</sequence>
<protein>
    <recommendedName>
        <fullName evidence="1">Cyclin N-terminal domain-containing protein</fullName>
    </recommendedName>
</protein>
<reference evidence="2 3" key="1">
    <citation type="journal article" date="2018" name="Sci. Rep.">
        <title>Genome sequence of the cauliflower mushroom Sparassis crispa (Hanabiratake) and its association with beneficial usage.</title>
        <authorList>
            <person name="Kiyama R."/>
            <person name="Furutani Y."/>
            <person name="Kawaguchi K."/>
            <person name="Nakanishi T."/>
        </authorList>
    </citation>
    <scope>NUCLEOTIDE SEQUENCE [LARGE SCALE GENOMIC DNA]</scope>
</reference>
<evidence type="ECO:0000313" key="3">
    <source>
        <dbReference type="Proteomes" id="UP000287166"/>
    </source>
</evidence>
<dbReference type="SUPFAM" id="SSF47954">
    <property type="entry name" value="Cyclin-like"/>
    <property type="match status" value="1"/>
</dbReference>
<accession>A0A401GLE4</accession>
<dbReference type="Gene3D" id="1.10.472.10">
    <property type="entry name" value="Cyclin-like"/>
    <property type="match status" value="1"/>
</dbReference>
<comment type="caution">
    <text evidence="2">The sequence shown here is derived from an EMBL/GenBank/DDBJ whole genome shotgun (WGS) entry which is preliminary data.</text>
</comment>
<feature type="domain" description="Cyclin N-terminal" evidence="1">
    <location>
        <begin position="108"/>
        <end position="213"/>
    </location>
</feature>
<dbReference type="PANTHER" id="PTHR15615">
    <property type="match status" value="1"/>
</dbReference>
<dbReference type="OrthoDB" id="2789372at2759"/>
<dbReference type="AlphaFoldDB" id="A0A401GLE4"/>
<evidence type="ECO:0000259" key="1">
    <source>
        <dbReference type="Pfam" id="PF00134"/>
    </source>
</evidence>
<dbReference type="STRING" id="139825.A0A401GLE4"/>
<dbReference type="InterPro" id="IPR013922">
    <property type="entry name" value="Cyclin_PHO80-like"/>
</dbReference>
<keyword evidence="3" id="KW-1185">Reference proteome</keyword>
<dbReference type="Pfam" id="PF00134">
    <property type="entry name" value="Cyclin_N"/>
    <property type="match status" value="1"/>
</dbReference>
<dbReference type="PANTHER" id="PTHR15615:SF10">
    <property type="entry name" value="PHO85 CYCLIN-2-RELATED"/>
    <property type="match status" value="1"/>
</dbReference>
<evidence type="ECO:0000313" key="2">
    <source>
        <dbReference type="EMBL" id="GBE82972.1"/>
    </source>
</evidence>
<dbReference type="GeneID" id="38779889"/>
<dbReference type="EMBL" id="BFAD01000005">
    <property type="protein sequence ID" value="GBE82972.1"/>
    <property type="molecule type" value="Genomic_DNA"/>
</dbReference>